<gene>
    <name evidence="3" type="ORF">GT037_001511</name>
</gene>
<dbReference type="InterPro" id="IPR036638">
    <property type="entry name" value="HLH_DNA-bd_sf"/>
</dbReference>
<evidence type="ECO:0000313" key="4">
    <source>
        <dbReference type="Proteomes" id="UP000596902"/>
    </source>
</evidence>
<dbReference type="SUPFAM" id="SSF47459">
    <property type="entry name" value="HLH, helix-loop-helix DNA-binding domain"/>
    <property type="match status" value="1"/>
</dbReference>
<organism evidence="3 4">
    <name type="scientific">Alternaria burnsii</name>
    <dbReference type="NCBI Taxonomy" id="1187904"/>
    <lineage>
        <taxon>Eukaryota</taxon>
        <taxon>Fungi</taxon>
        <taxon>Dikarya</taxon>
        <taxon>Ascomycota</taxon>
        <taxon>Pezizomycotina</taxon>
        <taxon>Dothideomycetes</taxon>
        <taxon>Pleosporomycetidae</taxon>
        <taxon>Pleosporales</taxon>
        <taxon>Pleosporineae</taxon>
        <taxon>Pleosporaceae</taxon>
        <taxon>Alternaria</taxon>
        <taxon>Alternaria sect. Alternaria</taxon>
    </lineage>
</organism>
<keyword evidence="4" id="KW-1185">Reference proteome</keyword>
<dbReference type="Gene3D" id="4.10.280.10">
    <property type="entry name" value="Helix-loop-helix DNA-binding domain"/>
    <property type="match status" value="1"/>
</dbReference>
<dbReference type="EMBL" id="JAAABM010000002">
    <property type="protein sequence ID" value="KAF7679860.1"/>
    <property type="molecule type" value="Genomic_DNA"/>
</dbReference>
<feature type="domain" description="BHLH" evidence="2">
    <location>
        <begin position="189"/>
        <end position="249"/>
    </location>
</feature>
<dbReference type="AlphaFoldDB" id="A0A8H7EH77"/>
<evidence type="ECO:0000259" key="2">
    <source>
        <dbReference type="PROSITE" id="PS50888"/>
    </source>
</evidence>
<dbReference type="InterPro" id="IPR011598">
    <property type="entry name" value="bHLH_dom"/>
</dbReference>
<dbReference type="OrthoDB" id="2133190at2759"/>
<dbReference type="Proteomes" id="UP000596902">
    <property type="component" value="Unassembled WGS sequence"/>
</dbReference>
<dbReference type="CDD" id="cd11395">
    <property type="entry name" value="bHLHzip_SREBP_like"/>
    <property type="match status" value="1"/>
</dbReference>
<protein>
    <recommendedName>
        <fullName evidence="2">BHLH domain-containing protein</fullName>
    </recommendedName>
</protein>
<feature type="compositionally biased region" description="Basic residues" evidence="1">
    <location>
        <begin position="161"/>
        <end position="170"/>
    </location>
</feature>
<dbReference type="SMART" id="SM00353">
    <property type="entry name" value="HLH"/>
    <property type="match status" value="1"/>
</dbReference>
<name>A0A8H7EH77_9PLEO</name>
<feature type="compositionally biased region" description="Polar residues" evidence="1">
    <location>
        <begin position="143"/>
        <end position="159"/>
    </location>
</feature>
<evidence type="ECO:0000256" key="1">
    <source>
        <dbReference type="SAM" id="MobiDB-lite"/>
    </source>
</evidence>
<feature type="region of interest" description="Disordered" evidence="1">
    <location>
        <begin position="1"/>
        <end position="20"/>
    </location>
</feature>
<reference evidence="3" key="1">
    <citation type="submission" date="2020-01" db="EMBL/GenBank/DDBJ databases">
        <authorList>
            <person name="Feng Z.H.Z."/>
        </authorList>
    </citation>
    <scope>NUCLEOTIDE SEQUENCE</scope>
    <source>
        <strain evidence="3">CBS107.38</strain>
    </source>
</reference>
<dbReference type="RefSeq" id="XP_038789850.1">
    <property type="nucleotide sequence ID" value="XM_038926558.1"/>
</dbReference>
<dbReference type="InterPro" id="IPR052099">
    <property type="entry name" value="Regulatory_TF_Diverse"/>
</dbReference>
<proteinExistence type="predicted"/>
<sequence>MATYERTIPEGKTLPPQSQIDPSLAELGATPPGVYFEDSDPFDMHCYPETEWSKTALFCTSTALNVPPGKKPLANTSSRASNAQLDPWADPTSQYPCYVEDSCDTSVAGLANNTTSNLCRYNPSPSSPAPTALASKPPEHSRWSSTLVRAPSIQNPDSKFTQRKRGRQSRYHSSSGTYANPITNSASQSKCIPHTEVERKYREKLNAEIERLRRAVPVLPQSSTADVMNLSKPSKGMVLAVAVEYIKELESQRDAAVREVERLGGEIRFEERRECSRGHKTEV</sequence>
<dbReference type="PROSITE" id="PS50888">
    <property type="entry name" value="BHLH"/>
    <property type="match status" value="1"/>
</dbReference>
<reference evidence="3" key="2">
    <citation type="submission" date="2020-08" db="EMBL/GenBank/DDBJ databases">
        <title>Draft Genome Sequence of Cumin Blight Pathogen Alternaria burnsii.</title>
        <authorList>
            <person name="Feng Z."/>
        </authorList>
    </citation>
    <scope>NUCLEOTIDE SEQUENCE</scope>
    <source>
        <strain evidence="3">CBS107.38</strain>
    </source>
</reference>
<dbReference type="GeneID" id="62199736"/>
<dbReference type="PANTHER" id="PTHR47336:SF2">
    <property type="entry name" value="TRANSCRIPTION FACTOR HMS1-RELATED"/>
    <property type="match status" value="1"/>
</dbReference>
<feature type="compositionally biased region" description="Polar residues" evidence="1">
    <location>
        <begin position="171"/>
        <end position="187"/>
    </location>
</feature>
<accession>A0A8H7EH77</accession>
<comment type="caution">
    <text evidence="3">The sequence shown here is derived from an EMBL/GenBank/DDBJ whole genome shotgun (WGS) entry which is preliminary data.</text>
</comment>
<feature type="region of interest" description="Disordered" evidence="1">
    <location>
        <begin position="115"/>
        <end position="187"/>
    </location>
</feature>
<dbReference type="GO" id="GO:0046983">
    <property type="term" value="F:protein dimerization activity"/>
    <property type="evidence" value="ECO:0007669"/>
    <property type="project" value="InterPro"/>
</dbReference>
<evidence type="ECO:0000313" key="3">
    <source>
        <dbReference type="EMBL" id="KAF7679860.1"/>
    </source>
</evidence>
<dbReference type="Pfam" id="PF00010">
    <property type="entry name" value="HLH"/>
    <property type="match status" value="1"/>
</dbReference>
<dbReference type="PANTHER" id="PTHR47336">
    <property type="entry name" value="TRANSCRIPTION FACTOR HMS1-RELATED"/>
    <property type="match status" value="1"/>
</dbReference>